<dbReference type="WBParaSite" id="GPUH_0000382201-mRNA-1">
    <property type="protein sequence ID" value="GPUH_0000382201-mRNA-1"/>
    <property type="gene ID" value="GPUH_0000382201"/>
</dbReference>
<reference evidence="1" key="1">
    <citation type="submission" date="2016-06" db="UniProtKB">
        <authorList>
            <consortium name="WormBaseParasite"/>
        </authorList>
    </citation>
    <scope>IDENTIFICATION</scope>
</reference>
<name>A0A183D524_9BILA</name>
<dbReference type="GO" id="GO:0007005">
    <property type="term" value="P:mitochondrion organization"/>
    <property type="evidence" value="ECO:0007669"/>
    <property type="project" value="TreeGrafter"/>
</dbReference>
<sequence>LNCFNFLEFYLHRCLERIAGSFIFAADYFNQSVFGWEPLVEDWHLKQLSMAIKNNAVTVDVFADERSTFNINITQAFLRQAMHLSSQLSEIKQAFDDDFRGTCMRSRSDHLPYILHNETGSDLRFTTEVNDVIEARKMQRKSTAKWYLTAAGTTTTFEFPTKRLAIIDSSEEMRQLIVRVDGWDEISPVNVDAVGTYFRLAMHSASRSVSSLYISGKYAFDYVSCSHYVSRYK</sequence>
<dbReference type="PANTHER" id="PTHR16166:SF141">
    <property type="entry name" value="INTERMEMBRANE LIPID TRANSFER PROTEIN VPS13D"/>
    <property type="match status" value="1"/>
</dbReference>
<dbReference type="GO" id="GO:0006623">
    <property type="term" value="P:protein targeting to vacuole"/>
    <property type="evidence" value="ECO:0007669"/>
    <property type="project" value="TreeGrafter"/>
</dbReference>
<proteinExistence type="predicted"/>
<dbReference type="AlphaFoldDB" id="A0A183D524"/>
<evidence type="ECO:0000313" key="1">
    <source>
        <dbReference type="WBParaSite" id="GPUH_0000382201-mRNA-1"/>
    </source>
</evidence>
<dbReference type="InterPro" id="IPR026847">
    <property type="entry name" value="VPS13"/>
</dbReference>
<dbReference type="PANTHER" id="PTHR16166">
    <property type="entry name" value="VACUOLAR PROTEIN SORTING-ASSOCIATED PROTEIN VPS13"/>
    <property type="match status" value="1"/>
</dbReference>
<protein>
    <submittedName>
        <fullName evidence="1">RNA-directed RNA polymerase</fullName>
    </submittedName>
</protein>
<organism evidence="1">
    <name type="scientific">Gongylonema pulchrum</name>
    <dbReference type="NCBI Taxonomy" id="637853"/>
    <lineage>
        <taxon>Eukaryota</taxon>
        <taxon>Metazoa</taxon>
        <taxon>Ecdysozoa</taxon>
        <taxon>Nematoda</taxon>
        <taxon>Chromadorea</taxon>
        <taxon>Rhabditida</taxon>
        <taxon>Spirurina</taxon>
        <taxon>Spiruromorpha</taxon>
        <taxon>Spiruroidea</taxon>
        <taxon>Gongylonematidae</taxon>
        <taxon>Gongylonema</taxon>
    </lineage>
</organism>
<dbReference type="GO" id="GO:0045053">
    <property type="term" value="P:protein retention in Golgi apparatus"/>
    <property type="evidence" value="ECO:0007669"/>
    <property type="project" value="TreeGrafter"/>
</dbReference>
<accession>A0A183D524</accession>